<keyword evidence="3" id="KW-1185">Reference proteome</keyword>
<evidence type="ECO:0000313" key="3">
    <source>
        <dbReference type="Proteomes" id="UP000179807"/>
    </source>
</evidence>
<sequence length="199" mass="22663">MSCLELAEKLAAKNKPANGQSLPMAPCSRRLQPSPSKSSRNASSKTENIDSEANLIPTMVMKPVIRLHQSNHDYVPPFSRVFTDKNLYHYFERYAWEKQLIVILNFITACNKYKEKFPTSSSKQKARHSEIVQQLGLLPSDYVNAVIPAHGEMQKVSANSFDACLKIIESKLESNEYDSFLESPHFAKWTLKYYNTEVA</sequence>
<dbReference type="InterPro" id="IPR044926">
    <property type="entry name" value="RGS_subdomain_2"/>
</dbReference>
<dbReference type="RefSeq" id="XP_068360516.1">
    <property type="nucleotide sequence ID" value="XM_068503774.1"/>
</dbReference>
<gene>
    <name evidence="2" type="ORF">TRFO_24467</name>
</gene>
<feature type="compositionally biased region" description="Low complexity" evidence="1">
    <location>
        <begin position="33"/>
        <end position="45"/>
    </location>
</feature>
<evidence type="ECO:0000256" key="1">
    <source>
        <dbReference type="SAM" id="MobiDB-lite"/>
    </source>
</evidence>
<dbReference type="AlphaFoldDB" id="A0A1J4KCG2"/>
<accession>A0A1J4KCG2</accession>
<dbReference type="EMBL" id="MLAK01000699">
    <property type="protein sequence ID" value="OHT07380.1"/>
    <property type="molecule type" value="Genomic_DNA"/>
</dbReference>
<dbReference type="SUPFAM" id="SSF48097">
    <property type="entry name" value="Regulator of G-protein signaling, RGS"/>
    <property type="match status" value="1"/>
</dbReference>
<name>A0A1J4KCG2_9EUKA</name>
<evidence type="ECO:0000313" key="2">
    <source>
        <dbReference type="EMBL" id="OHT07380.1"/>
    </source>
</evidence>
<comment type="caution">
    <text evidence="2">The sequence shown here is derived from an EMBL/GenBank/DDBJ whole genome shotgun (WGS) entry which is preliminary data.</text>
</comment>
<proteinExistence type="predicted"/>
<dbReference type="GeneID" id="94838478"/>
<protein>
    <recommendedName>
        <fullName evidence="4">RGS domain-containing protein</fullName>
    </recommendedName>
</protein>
<dbReference type="Gene3D" id="1.10.167.10">
    <property type="entry name" value="Regulator of G-protein Signalling 4, domain 2"/>
    <property type="match status" value="1"/>
</dbReference>
<dbReference type="Proteomes" id="UP000179807">
    <property type="component" value="Unassembled WGS sequence"/>
</dbReference>
<dbReference type="InterPro" id="IPR036305">
    <property type="entry name" value="RGS_sf"/>
</dbReference>
<organism evidence="2 3">
    <name type="scientific">Tritrichomonas foetus</name>
    <dbReference type="NCBI Taxonomy" id="1144522"/>
    <lineage>
        <taxon>Eukaryota</taxon>
        <taxon>Metamonada</taxon>
        <taxon>Parabasalia</taxon>
        <taxon>Tritrichomonadida</taxon>
        <taxon>Tritrichomonadidae</taxon>
        <taxon>Tritrichomonas</taxon>
    </lineage>
</organism>
<dbReference type="VEuPathDB" id="TrichDB:TRFO_24467"/>
<reference evidence="2" key="1">
    <citation type="submission" date="2016-10" db="EMBL/GenBank/DDBJ databases">
        <authorList>
            <person name="Benchimol M."/>
            <person name="Almeida L.G."/>
            <person name="Vasconcelos A.T."/>
            <person name="Perreira-Neves A."/>
            <person name="Rosa I.A."/>
            <person name="Tasca T."/>
            <person name="Bogo M.R."/>
            <person name="de Souza W."/>
        </authorList>
    </citation>
    <scope>NUCLEOTIDE SEQUENCE [LARGE SCALE GENOMIC DNA]</scope>
    <source>
        <strain evidence="2">K</strain>
    </source>
</reference>
<dbReference type="OrthoDB" id="10473348at2759"/>
<evidence type="ECO:0008006" key="4">
    <source>
        <dbReference type="Google" id="ProtNLM"/>
    </source>
</evidence>
<feature type="region of interest" description="Disordered" evidence="1">
    <location>
        <begin position="15"/>
        <end position="49"/>
    </location>
</feature>